<dbReference type="EMBL" id="JAICCE010000019">
    <property type="protein sequence ID" value="KAG9263741.1"/>
    <property type="molecule type" value="Genomic_DNA"/>
</dbReference>
<evidence type="ECO:0000256" key="8">
    <source>
        <dbReference type="ARBA" id="ARBA00023212"/>
    </source>
</evidence>
<feature type="coiled-coil region" evidence="10">
    <location>
        <begin position="325"/>
        <end position="377"/>
    </location>
</feature>
<dbReference type="PANTHER" id="PTHR16795">
    <property type="entry name" value="LIMBIN/ELLIS-VAN CREVELD PROTEIN"/>
    <property type="match status" value="1"/>
</dbReference>
<keyword evidence="8" id="KW-0206">Cytoskeleton</keyword>
<evidence type="ECO:0000313" key="11">
    <source>
        <dbReference type="EMBL" id="KAG9263741.1"/>
    </source>
</evidence>
<name>A0A8T2L3Z7_ASTMX</name>
<evidence type="ECO:0000256" key="5">
    <source>
        <dbReference type="ARBA" id="ARBA00022692"/>
    </source>
</evidence>
<accession>A0A8T2L3Z7</accession>
<evidence type="ECO:0000256" key="1">
    <source>
        <dbReference type="ARBA" id="ARBA00004120"/>
    </source>
</evidence>
<protein>
    <submittedName>
        <fullName evidence="11">Ellis-van Creveld syndrome protein isoform X1</fullName>
    </submittedName>
</protein>
<evidence type="ECO:0000256" key="7">
    <source>
        <dbReference type="ARBA" id="ARBA00023136"/>
    </source>
</evidence>
<dbReference type="Proteomes" id="UP000752171">
    <property type="component" value="Unassembled WGS sequence"/>
</dbReference>
<dbReference type="GO" id="GO:0060170">
    <property type="term" value="C:ciliary membrane"/>
    <property type="evidence" value="ECO:0007669"/>
    <property type="project" value="TreeGrafter"/>
</dbReference>
<keyword evidence="4" id="KW-0963">Cytoplasm</keyword>
<keyword evidence="7" id="KW-0472">Membrane</keyword>
<evidence type="ECO:0000256" key="4">
    <source>
        <dbReference type="ARBA" id="ARBA00022490"/>
    </source>
</evidence>
<evidence type="ECO:0000313" key="12">
    <source>
        <dbReference type="Proteomes" id="UP000752171"/>
    </source>
</evidence>
<evidence type="ECO:0000256" key="10">
    <source>
        <dbReference type="SAM" id="Coils"/>
    </source>
</evidence>
<evidence type="ECO:0000256" key="2">
    <source>
        <dbReference type="ARBA" id="ARBA00004162"/>
    </source>
</evidence>
<keyword evidence="5" id="KW-0812">Transmembrane</keyword>
<gene>
    <name evidence="11" type="primary">EVC</name>
    <name evidence="11" type="ORF">AMEX_G21876</name>
</gene>
<dbReference type="GO" id="GO:0007224">
    <property type="term" value="P:smoothened signaling pathway"/>
    <property type="evidence" value="ECO:0007669"/>
    <property type="project" value="InterPro"/>
</dbReference>
<keyword evidence="6" id="KW-1133">Transmembrane helix</keyword>
<organism evidence="11 12">
    <name type="scientific">Astyanax mexicanus</name>
    <name type="common">Blind cave fish</name>
    <name type="synonym">Astyanax fasciatus mexicanus</name>
    <dbReference type="NCBI Taxonomy" id="7994"/>
    <lineage>
        <taxon>Eukaryota</taxon>
        <taxon>Metazoa</taxon>
        <taxon>Chordata</taxon>
        <taxon>Craniata</taxon>
        <taxon>Vertebrata</taxon>
        <taxon>Euteleostomi</taxon>
        <taxon>Actinopterygii</taxon>
        <taxon>Neopterygii</taxon>
        <taxon>Teleostei</taxon>
        <taxon>Ostariophysi</taxon>
        <taxon>Characiformes</taxon>
        <taxon>Characoidei</taxon>
        <taxon>Acestrorhamphidae</taxon>
        <taxon>Acestrorhamphinae</taxon>
        <taxon>Astyanax</taxon>
    </lineage>
</organism>
<dbReference type="PANTHER" id="PTHR16795:SF13">
    <property type="entry name" value="EVC COMPLEX MEMBER EVC"/>
    <property type="match status" value="1"/>
</dbReference>
<keyword evidence="3" id="KW-1003">Cell membrane</keyword>
<reference evidence="11 12" key="1">
    <citation type="submission" date="2021-07" db="EMBL/GenBank/DDBJ databases">
        <authorList>
            <person name="Imarazene B."/>
            <person name="Zahm M."/>
            <person name="Klopp C."/>
            <person name="Cabau C."/>
            <person name="Beille S."/>
            <person name="Jouanno E."/>
            <person name="Castinel A."/>
            <person name="Lluch J."/>
            <person name="Gil L."/>
            <person name="Kuchtly C."/>
            <person name="Lopez Roques C."/>
            <person name="Donnadieu C."/>
            <person name="Parrinello H."/>
            <person name="Journot L."/>
            <person name="Du K."/>
            <person name="Schartl M."/>
            <person name="Retaux S."/>
            <person name="Guiguen Y."/>
        </authorList>
    </citation>
    <scope>NUCLEOTIDE SEQUENCE [LARGE SCALE GENOMIC DNA]</scope>
    <source>
        <strain evidence="11">Pach_M1</strain>
        <tissue evidence="11">Testis</tissue>
    </source>
</reference>
<keyword evidence="10" id="KW-0175">Coiled coil</keyword>
<dbReference type="GO" id="GO:0098797">
    <property type="term" value="C:plasma membrane protein complex"/>
    <property type="evidence" value="ECO:0007669"/>
    <property type="project" value="TreeGrafter"/>
</dbReference>
<dbReference type="AlphaFoldDB" id="A0A8T2L3Z7"/>
<comment type="caution">
    <text evidence="11">The sequence shown here is derived from an EMBL/GenBank/DDBJ whole genome shotgun (WGS) entry which is preliminary data.</text>
</comment>
<evidence type="ECO:0000256" key="6">
    <source>
        <dbReference type="ARBA" id="ARBA00022989"/>
    </source>
</evidence>
<evidence type="ECO:0000256" key="9">
    <source>
        <dbReference type="ARBA" id="ARBA00023273"/>
    </source>
</evidence>
<sequence length="400" mass="46772">MSWSSQLHCKPVLQKLQVKQWKQRTDLQLQQDKRISQSMCDLWKKLFDVFSGSVADLWRECLLSTLTTSSALSVDNCKRLVDNTELKLTNQIQRESHTHQQLHILREHLQQDIQVWDEEEALARSCLKHLINLHMKVTTATVSRQRNVQNRNLLLGKQRLLVAEIHRILSARHVYIRILREMKLTHLRLPPDTQILQPEHLSELETASELLQEHAQFLLGHALIHSARLRLVDSASENAAAAYDGQKEQLKAAVCESMCVTSDSVTAFIINYYFRIRTVIMATQHSCQRHRTSLRKRRRRRVECVRALQKELSDWARKPHSTEFYKRVEQQKRRCLSQCEEEEEEEVEGVCEDQGNMMDLEQRIHNITQELREEEVSFLTRLAALARVPLTDTQTNLHTG</sequence>
<keyword evidence="9" id="KW-0966">Cell projection</keyword>
<proteinExistence type="predicted"/>
<comment type="subcellular location">
    <subcellularLocation>
        <location evidence="2">Cell membrane</location>
        <topology evidence="2">Single-pass membrane protein</topology>
    </subcellularLocation>
    <subcellularLocation>
        <location evidence="1">Cytoplasm</location>
        <location evidence="1">Cytoskeleton</location>
        <location evidence="1">Cilium basal body</location>
    </subcellularLocation>
</comment>
<evidence type="ECO:0000256" key="3">
    <source>
        <dbReference type="ARBA" id="ARBA00022475"/>
    </source>
</evidence>
<dbReference type="InterPro" id="IPR026501">
    <property type="entry name" value="Limbin/EVC"/>
</dbReference>